<sequence length="184" mass="19592">MKVVKLAILASALFLTGARATTISMVPIFEPLSLHGTDSDDAISEIGEALQATVLCRPMALTGAFPEVLVDSIRSPHKVPTNNPNYTVDEVNLLVLCNVGISGEMTDDGLLVRLDVANLSIPADVDLTSRQVLNLAIVALRKTLEVYQAPQADILKVKVVIMGVDDAKASLKDLDVTFEMPGAP</sequence>
<gene>
    <name evidence="2" type="ORF">JIN85_03165</name>
</gene>
<proteinExistence type="predicted"/>
<evidence type="ECO:0000313" key="2">
    <source>
        <dbReference type="EMBL" id="MBK1881399.1"/>
    </source>
</evidence>
<accession>A0A934S591</accession>
<dbReference type="Proteomes" id="UP000603141">
    <property type="component" value="Unassembled WGS sequence"/>
</dbReference>
<protein>
    <submittedName>
        <fullName evidence="2">Uncharacterized protein</fullName>
    </submittedName>
</protein>
<feature type="signal peptide" evidence="1">
    <location>
        <begin position="1"/>
        <end position="20"/>
    </location>
</feature>
<keyword evidence="1" id="KW-0732">Signal</keyword>
<dbReference type="AlphaFoldDB" id="A0A934S591"/>
<organism evidence="2 3">
    <name type="scientific">Luteolibacter pohnpeiensis</name>
    <dbReference type="NCBI Taxonomy" id="454153"/>
    <lineage>
        <taxon>Bacteria</taxon>
        <taxon>Pseudomonadati</taxon>
        <taxon>Verrucomicrobiota</taxon>
        <taxon>Verrucomicrobiia</taxon>
        <taxon>Verrucomicrobiales</taxon>
        <taxon>Verrucomicrobiaceae</taxon>
        <taxon>Luteolibacter</taxon>
    </lineage>
</organism>
<keyword evidence="3" id="KW-1185">Reference proteome</keyword>
<feature type="chain" id="PRO_5037106608" evidence="1">
    <location>
        <begin position="21"/>
        <end position="184"/>
    </location>
</feature>
<name>A0A934S591_9BACT</name>
<evidence type="ECO:0000256" key="1">
    <source>
        <dbReference type="SAM" id="SignalP"/>
    </source>
</evidence>
<reference evidence="2" key="1">
    <citation type="submission" date="2021-01" db="EMBL/GenBank/DDBJ databases">
        <title>Modified the classification status of verrucomicrobia.</title>
        <authorList>
            <person name="Feng X."/>
        </authorList>
    </citation>
    <scope>NUCLEOTIDE SEQUENCE</scope>
    <source>
        <strain evidence="2">KCTC 22041</strain>
    </source>
</reference>
<comment type="caution">
    <text evidence="2">The sequence shown here is derived from an EMBL/GenBank/DDBJ whole genome shotgun (WGS) entry which is preliminary data.</text>
</comment>
<dbReference type="RefSeq" id="WP_200267559.1">
    <property type="nucleotide sequence ID" value="NZ_JAENIJ010000003.1"/>
</dbReference>
<evidence type="ECO:0000313" key="3">
    <source>
        <dbReference type="Proteomes" id="UP000603141"/>
    </source>
</evidence>
<dbReference type="EMBL" id="JAENIJ010000003">
    <property type="protein sequence ID" value="MBK1881399.1"/>
    <property type="molecule type" value="Genomic_DNA"/>
</dbReference>